<dbReference type="GO" id="GO:0006302">
    <property type="term" value="P:double-strand break repair"/>
    <property type="evidence" value="ECO:0007669"/>
    <property type="project" value="TreeGrafter"/>
</dbReference>
<dbReference type="InterPro" id="IPR041685">
    <property type="entry name" value="AAA_GajA/Old/RecF-like"/>
</dbReference>
<comment type="caution">
    <text evidence="2">The sequence shown here is derived from an EMBL/GenBank/DDBJ whole genome shotgun (WGS) entry which is preliminary data.</text>
</comment>
<dbReference type="Proteomes" id="UP000244906">
    <property type="component" value="Unassembled WGS sequence"/>
</dbReference>
<evidence type="ECO:0000313" key="3">
    <source>
        <dbReference type="Proteomes" id="UP000244906"/>
    </source>
</evidence>
<dbReference type="EMBL" id="QDDL01000007">
    <property type="protein sequence ID" value="PVZ66815.1"/>
    <property type="molecule type" value="Genomic_DNA"/>
</dbReference>
<dbReference type="InterPro" id="IPR014555">
    <property type="entry name" value="RecF-like"/>
</dbReference>
<organism evidence="2 3">
    <name type="scientific">Pelagibaculum spongiae</name>
    <dbReference type="NCBI Taxonomy" id="2080658"/>
    <lineage>
        <taxon>Bacteria</taxon>
        <taxon>Pseudomonadati</taxon>
        <taxon>Pseudomonadota</taxon>
        <taxon>Gammaproteobacteria</taxon>
        <taxon>Oceanospirillales</taxon>
        <taxon>Pelagibaculum</taxon>
    </lineage>
</organism>
<dbReference type="PANTHER" id="PTHR32182:SF22">
    <property type="entry name" value="ATP-DEPENDENT ENDONUCLEASE, OLD FAMILY-RELATED"/>
    <property type="match status" value="1"/>
</dbReference>
<dbReference type="PANTHER" id="PTHR32182">
    <property type="entry name" value="DNA REPLICATION AND REPAIR PROTEIN RECF"/>
    <property type="match status" value="1"/>
</dbReference>
<dbReference type="Pfam" id="PF13175">
    <property type="entry name" value="AAA_15"/>
    <property type="match status" value="1"/>
</dbReference>
<name>A0A2V1GY46_9GAMM</name>
<feature type="domain" description="Endonuclease GajA/Old nuclease/RecF-like AAA" evidence="1">
    <location>
        <begin position="1"/>
        <end position="325"/>
    </location>
</feature>
<evidence type="ECO:0000313" key="2">
    <source>
        <dbReference type="EMBL" id="PVZ66815.1"/>
    </source>
</evidence>
<gene>
    <name evidence="2" type="ORF">DC094_16090</name>
</gene>
<proteinExistence type="predicted"/>
<dbReference type="AlphaFoldDB" id="A0A2V1GY46"/>
<dbReference type="OrthoDB" id="3322489at2"/>
<reference evidence="2 3" key="1">
    <citation type="submission" date="2018-04" db="EMBL/GenBank/DDBJ databases">
        <title>Thalassorhabdus spongiae gen. nov., sp. nov., isolated from a marine sponge in South-West Iceland.</title>
        <authorList>
            <person name="Knobloch S."/>
            <person name="Daussin A."/>
            <person name="Johannsson R."/>
            <person name="Marteinsson V.T."/>
        </authorList>
    </citation>
    <scope>NUCLEOTIDE SEQUENCE [LARGE SCALE GENOMIC DNA]</scope>
    <source>
        <strain evidence="2 3">Hp12</strain>
    </source>
</reference>
<evidence type="ECO:0000259" key="1">
    <source>
        <dbReference type="Pfam" id="PF13175"/>
    </source>
</evidence>
<protein>
    <submittedName>
        <fullName evidence="2">Chromosome segregation protein SMC</fullName>
    </submittedName>
</protein>
<dbReference type="GO" id="GO:0000731">
    <property type="term" value="P:DNA synthesis involved in DNA repair"/>
    <property type="evidence" value="ECO:0007669"/>
    <property type="project" value="TreeGrafter"/>
</dbReference>
<dbReference type="PIRSF" id="PIRSF029347">
    <property type="entry name" value="RecF"/>
    <property type="match status" value="1"/>
</dbReference>
<sequence length="391" mass="43833">MQLREIKVSNFKSLVDFKLSLHGFNCLIGLNGSGKSTVLQFLDFLAQQVKGNLDKWLEERDWKASEINCQLGIPEKYKDGTMKISRKKVIEFSATFSLHDGTQLTWQASFNPNDLKCTFEKISMGDGERLLIVKGLTYAVLGGTYQPIRFNYQGSILSQLLDKELSGELQKLKDFLLGFRSLELLAPQSLRQKTKSSEGGLGLGGQRLSAFIHEMSSEKKKKLSDKLKGAYPKLKSIDTKALRSGGKELNIAENFAGQKLPTEARHMNDGMLRVMAILAQLMTEHSFMAFDEVENGINPELIEYLIDTLVTAEQQVLVTTHSPMILNFMEDEVAMNSVQYLYKTREGYTCSIPFFSIPSLKEKLTVMGPGEVFIDTDLGQLGNEIASLKQE</sequence>
<dbReference type="SUPFAM" id="SSF52540">
    <property type="entry name" value="P-loop containing nucleoside triphosphate hydrolases"/>
    <property type="match status" value="1"/>
</dbReference>
<dbReference type="Gene3D" id="3.40.50.300">
    <property type="entry name" value="P-loop containing nucleotide triphosphate hydrolases"/>
    <property type="match status" value="1"/>
</dbReference>
<keyword evidence="3" id="KW-1185">Reference proteome</keyword>
<dbReference type="InterPro" id="IPR027417">
    <property type="entry name" value="P-loop_NTPase"/>
</dbReference>
<accession>A0A2V1GY46</accession>